<comment type="cofactor">
    <cofactor evidence="1">
        <name>Fe(2+)</name>
        <dbReference type="ChEBI" id="CHEBI:29033"/>
    </cofactor>
</comment>
<dbReference type="PANTHER" id="PTHR20883">
    <property type="entry name" value="PHYTANOYL-COA DIOXYGENASE DOMAIN CONTAINING 1"/>
    <property type="match status" value="1"/>
</dbReference>
<dbReference type="GO" id="GO:0005506">
    <property type="term" value="F:iron ion binding"/>
    <property type="evidence" value="ECO:0007669"/>
    <property type="project" value="UniProtKB-ARBA"/>
</dbReference>
<dbReference type="GO" id="GO:0016706">
    <property type="term" value="F:2-oxoglutarate-dependent dioxygenase activity"/>
    <property type="evidence" value="ECO:0007669"/>
    <property type="project" value="UniProtKB-ARBA"/>
</dbReference>
<protein>
    <recommendedName>
        <fullName evidence="4">Phytanoyl-CoA dioxygenase</fullName>
    </recommendedName>
</protein>
<reference evidence="2" key="2">
    <citation type="submission" date="2020-09" db="EMBL/GenBank/DDBJ databases">
        <authorList>
            <person name="Sun Q."/>
            <person name="Kim S."/>
        </authorList>
    </citation>
    <scope>NUCLEOTIDE SEQUENCE</scope>
    <source>
        <strain evidence="2">KCTC 12988</strain>
    </source>
</reference>
<dbReference type="Proteomes" id="UP000644507">
    <property type="component" value="Unassembled WGS sequence"/>
</dbReference>
<comment type="caution">
    <text evidence="2">The sequence shown here is derived from an EMBL/GenBank/DDBJ whole genome shotgun (WGS) entry which is preliminary data.</text>
</comment>
<evidence type="ECO:0000313" key="3">
    <source>
        <dbReference type="Proteomes" id="UP000644507"/>
    </source>
</evidence>
<accession>A0A918TJC4</accession>
<proteinExistence type="predicted"/>
<reference evidence="2" key="1">
    <citation type="journal article" date="2014" name="Int. J. Syst. Evol. Microbiol.">
        <title>Complete genome sequence of Corynebacterium casei LMG S-19264T (=DSM 44701T), isolated from a smear-ripened cheese.</title>
        <authorList>
            <consortium name="US DOE Joint Genome Institute (JGI-PGF)"/>
            <person name="Walter F."/>
            <person name="Albersmeier A."/>
            <person name="Kalinowski J."/>
            <person name="Ruckert C."/>
        </authorList>
    </citation>
    <scope>NUCLEOTIDE SEQUENCE</scope>
    <source>
        <strain evidence="2">KCTC 12988</strain>
    </source>
</reference>
<dbReference type="EMBL" id="BMXI01000006">
    <property type="protein sequence ID" value="GHC50792.1"/>
    <property type="molecule type" value="Genomic_DNA"/>
</dbReference>
<name>A0A918TJC4_9BACT</name>
<keyword evidence="3" id="KW-1185">Reference proteome</keyword>
<evidence type="ECO:0000313" key="2">
    <source>
        <dbReference type="EMBL" id="GHC50792.1"/>
    </source>
</evidence>
<sequence length="228" mass="25707">MGNNAENGMSSKLEKWGYETHRAIFDTGTIEHFRREADRVAQAAGSACVRHLRSRSEVFDELALSGSFLRLLPPGVSPVRSILFDKTPAENWPVPWHQDLTIAVVEERSVSGYGPWSFKDGSPHVQPPLSLLENMATIRLHLDETPAGNGALRVSPGSHRRGKLPSDLLRESFIEESQTCECQAGDVLMMSPLIVHSSRRSTAPNRRRVLHFEYARREDLDPELHWFE</sequence>
<dbReference type="InterPro" id="IPR008775">
    <property type="entry name" value="Phytyl_CoA_dOase-like"/>
</dbReference>
<evidence type="ECO:0000256" key="1">
    <source>
        <dbReference type="ARBA" id="ARBA00001954"/>
    </source>
</evidence>
<organism evidence="2 3">
    <name type="scientific">Roseibacillus persicicus</name>
    <dbReference type="NCBI Taxonomy" id="454148"/>
    <lineage>
        <taxon>Bacteria</taxon>
        <taxon>Pseudomonadati</taxon>
        <taxon>Verrucomicrobiota</taxon>
        <taxon>Verrucomicrobiia</taxon>
        <taxon>Verrucomicrobiales</taxon>
        <taxon>Verrucomicrobiaceae</taxon>
        <taxon>Roseibacillus</taxon>
    </lineage>
</organism>
<dbReference type="SUPFAM" id="SSF51197">
    <property type="entry name" value="Clavaminate synthase-like"/>
    <property type="match status" value="1"/>
</dbReference>
<dbReference type="Pfam" id="PF05721">
    <property type="entry name" value="PhyH"/>
    <property type="match status" value="1"/>
</dbReference>
<dbReference type="Gene3D" id="2.60.120.620">
    <property type="entry name" value="q2cbj1_9rhob like domain"/>
    <property type="match status" value="1"/>
</dbReference>
<gene>
    <name evidence="2" type="ORF">GCM10007100_16150</name>
</gene>
<dbReference type="AlphaFoldDB" id="A0A918TJC4"/>
<dbReference type="PANTHER" id="PTHR20883:SF48">
    <property type="entry name" value="ECTOINE DIOXYGENASE"/>
    <property type="match status" value="1"/>
</dbReference>
<evidence type="ECO:0008006" key="4">
    <source>
        <dbReference type="Google" id="ProtNLM"/>
    </source>
</evidence>